<dbReference type="Pfam" id="PF16114">
    <property type="entry name" value="Citrate_bind"/>
    <property type="match status" value="1"/>
</dbReference>
<comment type="subunit">
    <text evidence="3">Heterooctamer of 4 alpha and 4 beta chains.</text>
</comment>
<dbReference type="FunFam" id="3.40.50.261:FF:000008">
    <property type="entry name" value="ATP-citrate synthase alpha chain protein"/>
    <property type="match status" value="1"/>
</dbReference>
<dbReference type="InterPro" id="IPR016102">
    <property type="entry name" value="Succinyl-CoA_synth-like"/>
</dbReference>
<comment type="subcellular location">
    <subcellularLocation>
        <location evidence="1">Cytoplasm</location>
        <location evidence="1">Cytosol</location>
    </subcellularLocation>
</comment>
<dbReference type="GO" id="GO:0005829">
    <property type="term" value="C:cytosol"/>
    <property type="evidence" value="ECO:0007669"/>
    <property type="project" value="UniProtKB-SubCell"/>
</dbReference>
<dbReference type="InterPro" id="IPR032263">
    <property type="entry name" value="Citrate-bd"/>
</dbReference>
<proteinExistence type="inferred from homology"/>
<dbReference type="Gene3D" id="3.40.50.261">
    <property type="entry name" value="Succinyl-CoA synthetase domains"/>
    <property type="match status" value="1"/>
</dbReference>
<dbReference type="AlphaFoldDB" id="A0A5H2XQT7"/>
<feature type="non-terminal residue" evidence="6">
    <location>
        <position position="1"/>
    </location>
</feature>
<evidence type="ECO:0000256" key="2">
    <source>
        <dbReference type="ARBA" id="ARBA00009182"/>
    </source>
</evidence>
<name>A0A5H2XQT7_PRUDU</name>
<feature type="region of interest" description="Disordered" evidence="4">
    <location>
        <begin position="134"/>
        <end position="163"/>
    </location>
</feature>
<sequence length="226" mass="24981">LVIFEIHSSQPKGTNLDYGSWRRCKCHLCRHGAVGDLGFADELGNYAEYSGAPNEEECATSDPDGRKRALVIGGGIANFTDVAATFNGIIRALKEKPQGCISMSGGGPNYQRGLAKMRALGEEIGIPIEVYGPEATMTGGPKPKRKPKRKLHWDKPSSGHPNRVICQETYNRRRGKINNMITQIGTLTHMSHMVSSNVLFFINMRNGTLPVTQEHVFALWMRLERG</sequence>
<evidence type="ECO:0000313" key="6">
    <source>
        <dbReference type="EMBL" id="BBN69119.1"/>
    </source>
</evidence>
<organism evidence="6">
    <name type="scientific">Prunus dulcis</name>
    <name type="common">Almond</name>
    <name type="synonym">Amygdalus dulcis</name>
    <dbReference type="NCBI Taxonomy" id="3755"/>
    <lineage>
        <taxon>Eukaryota</taxon>
        <taxon>Viridiplantae</taxon>
        <taxon>Streptophyta</taxon>
        <taxon>Embryophyta</taxon>
        <taxon>Tracheophyta</taxon>
        <taxon>Spermatophyta</taxon>
        <taxon>Magnoliopsida</taxon>
        <taxon>eudicotyledons</taxon>
        <taxon>Gunneridae</taxon>
        <taxon>Pentapetalae</taxon>
        <taxon>rosids</taxon>
        <taxon>fabids</taxon>
        <taxon>Rosales</taxon>
        <taxon>Rosaceae</taxon>
        <taxon>Amygdaloideae</taxon>
        <taxon>Amygdaleae</taxon>
        <taxon>Prunus</taxon>
    </lineage>
</organism>
<evidence type="ECO:0000256" key="1">
    <source>
        <dbReference type="ARBA" id="ARBA00004514"/>
    </source>
</evidence>
<accession>A0A5H2XQT7</accession>
<evidence type="ECO:0000256" key="4">
    <source>
        <dbReference type="SAM" id="MobiDB-lite"/>
    </source>
</evidence>
<dbReference type="EMBL" id="AP021100">
    <property type="protein sequence ID" value="BBN69119.1"/>
    <property type="molecule type" value="Genomic_DNA"/>
</dbReference>
<feature type="domain" description="ATP-citrate synthase citrate-binding" evidence="5">
    <location>
        <begin position="33"/>
        <end position="139"/>
    </location>
</feature>
<dbReference type="SUPFAM" id="SSF52210">
    <property type="entry name" value="Succinyl-CoA synthetase domains"/>
    <property type="match status" value="1"/>
</dbReference>
<dbReference type="GO" id="GO:0016829">
    <property type="term" value="F:lyase activity"/>
    <property type="evidence" value="ECO:0007669"/>
    <property type="project" value="UniProtKB-KW"/>
</dbReference>
<gene>
    <name evidence="6" type="ORF">Prudu_763S000100</name>
</gene>
<evidence type="ECO:0000256" key="3">
    <source>
        <dbReference type="ARBA" id="ARBA00011412"/>
    </source>
</evidence>
<feature type="non-terminal residue" evidence="6">
    <location>
        <position position="226"/>
    </location>
</feature>
<feature type="compositionally biased region" description="Basic residues" evidence="4">
    <location>
        <begin position="142"/>
        <end position="152"/>
    </location>
</feature>
<keyword evidence="6" id="KW-0456">Lyase</keyword>
<comment type="similarity">
    <text evidence="2">Belongs to the succinate/malate CoA ligase beta subunit family.</text>
</comment>
<reference evidence="6" key="1">
    <citation type="journal article" date="2019" name="Science">
        <title>Mutation of a bHLH transcription factor allowed almond domestication.</title>
        <authorList>
            <person name="Sanchez-Perez R."/>
            <person name="Pavan S."/>
            <person name="Mazzeo R."/>
            <person name="Moldovan C."/>
            <person name="Aiese Cigliano R."/>
            <person name="Del Cueto J."/>
            <person name="Ricciardi F."/>
            <person name="Lotti C."/>
            <person name="Ricciardi L."/>
            <person name="Dicenta F."/>
            <person name="Lopez-Marques R.L."/>
            <person name="Lindberg Moller B."/>
        </authorList>
    </citation>
    <scope>NUCLEOTIDE SEQUENCE</scope>
</reference>
<evidence type="ECO:0000259" key="5">
    <source>
        <dbReference type="Pfam" id="PF16114"/>
    </source>
</evidence>
<protein>
    <submittedName>
        <fullName evidence="6">ATP-citrate lyase A-2</fullName>
    </submittedName>
</protein>